<dbReference type="InterPro" id="IPR022643">
    <property type="entry name" value="De-COase2_C"/>
</dbReference>
<sequence>MIQNINELARLETPFYVFDIDQVLEHIERIKYAFINCSLCFCIKANPFLVPYVEKYVDRFEVCSPGELQICKHYGISPNKIFYTGVYKSPQDISEAIAYGVKLFSCESLYQIDYFSSLTISQKNSLQIFLRYGPKNQFGLSYEDLLMAIANREVNNLNIVGVHYFEKSQKRESTIIEKELNELSKLCSNIAKDYNFFFNELEYGIGLDIDYFSDNPLDQAYRLLQESSQPIHTCNFKHVTIEMGRFITALCGYYCSKIVDIKRKNNTNYAVIDGGSHQMHYDGQLMGMKLPHVELISNHKKSSSKWTICGSLCTHNDVIVRNIPLDGVTIGDILLFKYIGAYSVTEGMALFLSRDIPAIYIYQRNSGIQCIRKKSNTYMLNINNIN</sequence>
<dbReference type="SUPFAM" id="SSF51419">
    <property type="entry name" value="PLP-binding barrel"/>
    <property type="match status" value="1"/>
</dbReference>
<comment type="cofactor">
    <cofactor evidence="1">
        <name>pyridoxal 5'-phosphate</name>
        <dbReference type="ChEBI" id="CHEBI:597326"/>
    </cofactor>
</comment>
<feature type="domain" description="Orn/DAP/Arg decarboxylase 2 C-terminal" evidence="3">
    <location>
        <begin position="17"/>
        <end position="340"/>
    </location>
</feature>
<evidence type="ECO:0000256" key="2">
    <source>
        <dbReference type="ARBA" id="ARBA00022898"/>
    </source>
</evidence>
<dbReference type="EMBL" id="VMSO01000019">
    <property type="protein sequence ID" value="KAA8500688.1"/>
    <property type="molecule type" value="Genomic_DNA"/>
</dbReference>
<dbReference type="InterPro" id="IPR029066">
    <property type="entry name" value="PLP-binding_barrel"/>
</dbReference>
<dbReference type="GO" id="GO:0008836">
    <property type="term" value="F:diaminopimelate decarboxylase activity"/>
    <property type="evidence" value="ECO:0007669"/>
    <property type="project" value="TreeGrafter"/>
</dbReference>
<proteinExistence type="predicted"/>
<evidence type="ECO:0000313" key="6">
    <source>
        <dbReference type="Proteomes" id="UP000322025"/>
    </source>
</evidence>
<dbReference type="GO" id="GO:0009089">
    <property type="term" value="P:lysine biosynthetic process via diaminopimelate"/>
    <property type="evidence" value="ECO:0007669"/>
    <property type="project" value="TreeGrafter"/>
</dbReference>
<dbReference type="InterPro" id="IPR009006">
    <property type="entry name" value="Ala_racemase/Decarboxylase_C"/>
</dbReference>
<organism evidence="5 6">
    <name type="scientific">Mediterraneibacter catenae</name>
    <dbReference type="NCBI Taxonomy" id="2594882"/>
    <lineage>
        <taxon>Bacteria</taxon>
        <taxon>Bacillati</taxon>
        <taxon>Bacillota</taxon>
        <taxon>Clostridia</taxon>
        <taxon>Lachnospirales</taxon>
        <taxon>Lachnospiraceae</taxon>
        <taxon>Mediterraneibacter</taxon>
    </lineage>
</organism>
<dbReference type="SUPFAM" id="SSF50621">
    <property type="entry name" value="Alanine racemase C-terminal domain-like"/>
    <property type="match status" value="1"/>
</dbReference>
<dbReference type="Proteomes" id="UP000322025">
    <property type="component" value="Unassembled WGS sequence"/>
</dbReference>
<dbReference type="AlphaFoldDB" id="A0A5M9HVE5"/>
<dbReference type="OrthoDB" id="9802241at2"/>
<name>A0A5M9HVE5_9FIRM</name>
<dbReference type="Pfam" id="PF02784">
    <property type="entry name" value="Orn_Arg_deC_N"/>
    <property type="match status" value="1"/>
</dbReference>
<dbReference type="InterPro" id="IPR022644">
    <property type="entry name" value="De-COase2_N"/>
</dbReference>
<reference evidence="5" key="1">
    <citation type="submission" date="2019-07" db="EMBL/GenBank/DDBJ databases">
        <authorList>
            <person name="Wongkuna S."/>
            <person name="Scaria J."/>
        </authorList>
    </citation>
    <scope>NUCLEOTIDE SEQUENCE [LARGE SCALE GENOMIC DNA]</scope>
    <source>
        <strain evidence="5">SW178</strain>
    </source>
</reference>
<keyword evidence="6" id="KW-1185">Reference proteome</keyword>
<comment type="caution">
    <text evidence="5">The sequence shown here is derived from an EMBL/GenBank/DDBJ whole genome shotgun (WGS) entry which is preliminary data.</text>
</comment>
<protein>
    <submittedName>
        <fullName evidence="5">Diaminopimelate decarboxylase</fullName>
    </submittedName>
</protein>
<accession>A0A5M9HVE5</accession>
<evidence type="ECO:0000259" key="3">
    <source>
        <dbReference type="Pfam" id="PF00278"/>
    </source>
</evidence>
<keyword evidence="2" id="KW-0663">Pyridoxal phosphate</keyword>
<evidence type="ECO:0000313" key="5">
    <source>
        <dbReference type="EMBL" id="KAA8500688.1"/>
    </source>
</evidence>
<dbReference type="Gene3D" id="3.20.20.10">
    <property type="entry name" value="Alanine racemase"/>
    <property type="match status" value="1"/>
</dbReference>
<dbReference type="PANTHER" id="PTHR43727:SF2">
    <property type="entry name" value="GROUP IV DECARBOXYLASE"/>
    <property type="match status" value="1"/>
</dbReference>
<feature type="domain" description="Orn/DAP/Arg decarboxylase 2 N-terminal" evidence="4">
    <location>
        <begin position="21"/>
        <end position="249"/>
    </location>
</feature>
<dbReference type="PANTHER" id="PTHR43727">
    <property type="entry name" value="DIAMINOPIMELATE DECARBOXYLASE"/>
    <property type="match status" value="1"/>
</dbReference>
<dbReference type="Gene3D" id="2.40.37.10">
    <property type="entry name" value="Lyase, Ornithine Decarboxylase, Chain A, domain 1"/>
    <property type="match status" value="1"/>
</dbReference>
<evidence type="ECO:0000259" key="4">
    <source>
        <dbReference type="Pfam" id="PF02784"/>
    </source>
</evidence>
<evidence type="ECO:0000256" key="1">
    <source>
        <dbReference type="ARBA" id="ARBA00001933"/>
    </source>
</evidence>
<dbReference type="Pfam" id="PF00278">
    <property type="entry name" value="Orn_DAP_Arg_deC"/>
    <property type="match status" value="1"/>
</dbReference>
<gene>
    <name evidence="5" type="ORF">FNY66_12350</name>
</gene>
<dbReference type="RefSeq" id="WP_150311339.1">
    <property type="nucleotide sequence ID" value="NZ_VMSO01000019.1"/>
</dbReference>